<evidence type="ECO:0000256" key="1">
    <source>
        <dbReference type="SAM" id="Phobius"/>
    </source>
</evidence>
<keyword evidence="3" id="KW-1185">Reference proteome</keyword>
<evidence type="ECO:0000313" key="3">
    <source>
        <dbReference type="Proteomes" id="UP000078237"/>
    </source>
</evidence>
<feature type="transmembrane region" description="Helical" evidence="1">
    <location>
        <begin position="39"/>
        <end position="61"/>
    </location>
</feature>
<dbReference type="AlphaFoldDB" id="A0A175W746"/>
<dbReference type="VEuPathDB" id="FungiDB:MMYC01_204703"/>
<comment type="caution">
    <text evidence="2">The sequence shown here is derived from an EMBL/GenBank/DDBJ whole genome shotgun (WGS) entry which is preliminary data.</text>
</comment>
<proteinExistence type="predicted"/>
<organism evidence="2 3">
    <name type="scientific">Madurella mycetomatis</name>
    <dbReference type="NCBI Taxonomy" id="100816"/>
    <lineage>
        <taxon>Eukaryota</taxon>
        <taxon>Fungi</taxon>
        <taxon>Dikarya</taxon>
        <taxon>Ascomycota</taxon>
        <taxon>Pezizomycotina</taxon>
        <taxon>Sordariomycetes</taxon>
        <taxon>Sordariomycetidae</taxon>
        <taxon>Sordariales</taxon>
        <taxon>Sordariales incertae sedis</taxon>
        <taxon>Madurella</taxon>
    </lineage>
</organism>
<gene>
    <name evidence="2" type="ORF">MMYC01_204703</name>
</gene>
<keyword evidence="1" id="KW-0472">Membrane</keyword>
<accession>A0A175W746</accession>
<name>A0A175W746_9PEZI</name>
<dbReference type="OrthoDB" id="444631at2759"/>
<dbReference type="Proteomes" id="UP000078237">
    <property type="component" value="Unassembled WGS sequence"/>
</dbReference>
<dbReference type="EMBL" id="LCTW02000089">
    <property type="protein sequence ID" value="KXX79365.1"/>
    <property type="molecule type" value="Genomic_DNA"/>
</dbReference>
<evidence type="ECO:0000313" key="2">
    <source>
        <dbReference type="EMBL" id="KXX79365.1"/>
    </source>
</evidence>
<sequence length="75" mass="8540">MDNIDLSNLPLEAYELIPTQMPPEGAIPNFANLESQAHIAAISIYVTLPLMLIFLVMRLYVWLYMGRSFGPDDRQ</sequence>
<keyword evidence="1" id="KW-1133">Transmembrane helix</keyword>
<reference evidence="2 3" key="1">
    <citation type="journal article" date="2016" name="Genome Announc.">
        <title>Genome Sequence of Madurella mycetomatis mm55, Isolated from a Human Mycetoma Case in Sudan.</title>
        <authorList>
            <person name="Smit S."/>
            <person name="Derks M.F."/>
            <person name="Bervoets S."/>
            <person name="Fahal A."/>
            <person name="van Leeuwen W."/>
            <person name="van Belkum A."/>
            <person name="van de Sande W.W."/>
        </authorList>
    </citation>
    <scope>NUCLEOTIDE SEQUENCE [LARGE SCALE GENOMIC DNA]</scope>
    <source>
        <strain evidence="3">mm55</strain>
    </source>
</reference>
<protein>
    <submittedName>
        <fullName evidence="2">Uncharacterized protein</fullName>
    </submittedName>
</protein>
<keyword evidence="1" id="KW-0812">Transmembrane</keyword>